<accession>A0A978V1L1</accession>
<sequence length="214" mass="23516">MSGGGKVVFVTGASGFIASWLVKASVRAPCLNLAVCEKLKVGQVSLCNVYGMSCMMLLLAPYFAKLVCTFKNLAEDAAWKFAKENEIDLVTIHPGFTIASQILENVVYRSVDVRDVACAHIQASELASASGSIFQWEDEKPPMPIHHVSNEKEKGLGVDFIYLEMSLRDTVECFKEKGLLIMLSNIDIDSWSTHEDLTVGLECHAVECRPHTST</sequence>
<evidence type="ECO:0000256" key="2">
    <source>
        <dbReference type="ARBA" id="ARBA00023002"/>
    </source>
</evidence>
<keyword evidence="1" id="KW-0521">NADP</keyword>
<gene>
    <name evidence="3" type="ORF">FEM48_Zijuj07G0012500</name>
</gene>
<name>A0A978V1L1_ZIZJJ</name>
<dbReference type="PANTHER" id="PTHR10366">
    <property type="entry name" value="NAD DEPENDENT EPIMERASE/DEHYDRATASE"/>
    <property type="match status" value="1"/>
</dbReference>
<evidence type="ECO:0000256" key="1">
    <source>
        <dbReference type="ARBA" id="ARBA00022857"/>
    </source>
</evidence>
<organism evidence="3 4">
    <name type="scientific">Ziziphus jujuba var. spinosa</name>
    <dbReference type="NCBI Taxonomy" id="714518"/>
    <lineage>
        <taxon>Eukaryota</taxon>
        <taxon>Viridiplantae</taxon>
        <taxon>Streptophyta</taxon>
        <taxon>Embryophyta</taxon>
        <taxon>Tracheophyta</taxon>
        <taxon>Spermatophyta</taxon>
        <taxon>Magnoliopsida</taxon>
        <taxon>eudicotyledons</taxon>
        <taxon>Gunneridae</taxon>
        <taxon>Pentapetalae</taxon>
        <taxon>rosids</taxon>
        <taxon>fabids</taxon>
        <taxon>Rosales</taxon>
        <taxon>Rhamnaceae</taxon>
        <taxon>Paliureae</taxon>
        <taxon>Ziziphus</taxon>
    </lineage>
</organism>
<protein>
    <submittedName>
        <fullName evidence="3">Uncharacterized protein</fullName>
    </submittedName>
</protein>
<dbReference type="SUPFAM" id="SSF51735">
    <property type="entry name" value="NAD(P)-binding Rossmann-fold domains"/>
    <property type="match status" value="1"/>
</dbReference>
<dbReference type="PANTHER" id="PTHR10366:SF852">
    <property type="entry name" value="CINNAMOYL-COA REDUCTASE CAD2"/>
    <property type="match status" value="1"/>
</dbReference>
<dbReference type="Proteomes" id="UP000813462">
    <property type="component" value="Unassembled WGS sequence"/>
</dbReference>
<reference evidence="3" key="1">
    <citation type="journal article" date="2021" name="Front. Plant Sci.">
        <title>Chromosome-Scale Genome Assembly for Chinese Sour Jujube and Insights Into Its Genome Evolution and Domestication Signature.</title>
        <authorList>
            <person name="Shen L.-Y."/>
            <person name="Luo H."/>
            <person name="Wang X.-L."/>
            <person name="Wang X.-M."/>
            <person name="Qiu X.-J."/>
            <person name="Liu H."/>
            <person name="Zhou S.-S."/>
            <person name="Jia K.-H."/>
            <person name="Nie S."/>
            <person name="Bao Y.-T."/>
            <person name="Zhang R.-G."/>
            <person name="Yun Q.-Z."/>
            <person name="Chai Y.-H."/>
            <person name="Lu J.-Y."/>
            <person name="Li Y."/>
            <person name="Zhao S.-W."/>
            <person name="Mao J.-F."/>
            <person name="Jia S.-G."/>
            <person name="Mao Y.-M."/>
        </authorList>
    </citation>
    <scope>NUCLEOTIDE SEQUENCE</scope>
    <source>
        <strain evidence="3">AT0</strain>
        <tissue evidence="3">Leaf</tissue>
    </source>
</reference>
<proteinExistence type="predicted"/>
<dbReference type="AlphaFoldDB" id="A0A978V1L1"/>
<dbReference type="InterPro" id="IPR036291">
    <property type="entry name" value="NAD(P)-bd_dom_sf"/>
</dbReference>
<dbReference type="InterPro" id="IPR050425">
    <property type="entry name" value="NAD(P)_dehydrat-like"/>
</dbReference>
<evidence type="ECO:0000313" key="3">
    <source>
        <dbReference type="EMBL" id="KAH7521244.1"/>
    </source>
</evidence>
<dbReference type="EMBL" id="JAEACU010000007">
    <property type="protein sequence ID" value="KAH7521244.1"/>
    <property type="molecule type" value="Genomic_DNA"/>
</dbReference>
<comment type="caution">
    <text evidence="3">The sequence shown here is derived from an EMBL/GenBank/DDBJ whole genome shotgun (WGS) entry which is preliminary data.</text>
</comment>
<evidence type="ECO:0000313" key="4">
    <source>
        <dbReference type="Proteomes" id="UP000813462"/>
    </source>
</evidence>
<dbReference type="Gene3D" id="3.40.50.720">
    <property type="entry name" value="NAD(P)-binding Rossmann-like Domain"/>
    <property type="match status" value="2"/>
</dbReference>
<dbReference type="GO" id="GO:0016616">
    <property type="term" value="F:oxidoreductase activity, acting on the CH-OH group of donors, NAD or NADP as acceptor"/>
    <property type="evidence" value="ECO:0007669"/>
    <property type="project" value="TreeGrafter"/>
</dbReference>
<keyword evidence="2" id="KW-0560">Oxidoreductase</keyword>